<comment type="caution">
    <text evidence="2">The sequence shown here is derived from an EMBL/GenBank/DDBJ whole genome shotgun (WGS) entry which is preliminary data.</text>
</comment>
<dbReference type="Proteomes" id="UP000673691">
    <property type="component" value="Unassembled WGS sequence"/>
</dbReference>
<feature type="compositionally biased region" description="Polar residues" evidence="1">
    <location>
        <begin position="51"/>
        <end position="64"/>
    </location>
</feature>
<reference evidence="2 3" key="1">
    <citation type="journal article" name="Sci. Rep.">
        <title>Genome-scale phylogenetic analyses confirm Olpidium as the closest living zoosporic fungus to the non-flagellated, terrestrial fungi.</title>
        <authorList>
            <person name="Chang Y."/>
            <person name="Rochon D."/>
            <person name="Sekimoto S."/>
            <person name="Wang Y."/>
            <person name="Chovatia M."/>
            <person name="Sandor L."/>
            <person name="Salamov A."/>
            <person name="Grigoriev I.V."/>
            <person name="Stajich J.E."/>
            <person name="Spatafora J.W."/>
        </authorList>
    </citation>
    <scope>NUCLEOTIDE SEQUENCE [LARGE SCALE GENOMIC DNA]</scope>
    <source>
        <strain evidence="2">S191</strain>
    </source>
</reference>
<sequence>MHAHTHAPSSAGDLFPNQRFPSKKAWKWLTPASRAVVPRPPCRSRSGGGTNPSRSSRFCSVSNN</sequence>
<dbReference type="AlphaFoldDB" id="A0A8H7ZSP0"/>
<protein>
    <submittedName>
        <fullName evidence="2">Uncharacterized protein</fullName>
    </submittedName>
</protein>
<name>A0A8H7ZSP0_9FUNG</name>
<gene>
    <name evidence="2" type="ORF">BJ554DRAFT_1068</name>
</gene>
<organism evidence="2 3">
    <name type="scientific">Olpidium bornovanus</name>
    <dbReference type="NCBI Taxonomy" id="278681"/>
    <lineage>
        <taxon>Eukaryota</taxon>
        <taxon>Fungi</taxon>
        <taxon>Fungi incertae sedis</taxon>
        <taxon>Olpidiomycota</taxon>
        <taxon>Olpidiomycotina</taxon>
        <taxon>Olpidiomycetes</taxon>
        <taxon>Olpidiales</taxon>
        <taxon>Olpidiaceae</taxon>
        <taxon>Olpidium</taxon>
    </lineage>
</organism>
<evidence type="ECO:0000256" key="1">
    <source>
        <dbReference type="SAM" id="MobiDB-lite"/>
    </source>
</evidence>
<proteinExistence type="predicted"/>
<feature type="region of interest" description="Disordered" evidence="1">
    <location>
        <begin position="31"/>
        <end position="64"/>
    </location>
</feature>
<accession>A0A8H7ZSP0</accession>
<evidence type="ECO:0000313" key="2">
    <source>
        <dbReference type="EMBL" id="KAG5458667.1"/>
    </source>
</evidence>
<keyword evidence="3" id="KW-1185">Reference proteome</keyword>
<dbReference type="EMBL" id="JAEFCI010008108">
    <property type="protein sequence ID" value="KAG5458667.1"/>
    <property type="molecule type" value="Genomic_DNA"/>
</dbReference>
<evidence type="ECO:0000313" key="3">
    <source>
        <dbReference type="Proteomes" id="UP000673691"/>
    </source>
</evidence>